<dbReference type="STRING" id="6412.T1ER87"/>
<comment type="subcellular location">
    <subcellularLocation>
        <location evidence="2">Mitochondrion inner membrane</location>
        <topology evidence="2">Peripheral membrane protein</topology>
        <orientation evidence="2">Matrix side</orientation>
    </subcellularLocation>
</comment>
<dbReference type="GO" id="GO:0005743">
    <property type="term" value="C:mitochondrial inner membrane"/>
    <property type="evidence" value="ECO:0007669"/>
    <property type="project" value="UniProtKB-SubCell"/>
</dbReference>
<reference evidence="18" key="1">
    <citation type="submission" date="2012-12" db="EMBL/GenBank/DDBJ databases">
        <authorList>
            <person name="Hellsten U."/>
            <person name="Grimwood J."/>
            <person name="Chapman J.A."/>
            <person name="Shapiro H."/>
            <person name="Aerts A."/>
            <person name="Otillar R.P."/>
            <person name="Terry A.Y."/>
            <person name="Boore J.L."/>
            <person name="Simakov O."/>
            <person name="Marletaz F."/>
            <person name="Cho S.-J."/>
            <person name="Edsinger-Gonzales E."/>
            <person name="Havlak P."/>
            <person name="Kuo D.-H."/>
            <person name="Larsson T."/>
            <person name="Lv J."/>
            <person name="Arendt D."/>
            <person name="Savage R."/>
            <person name="Osoegawa K."/>
            <person name="de Jong P."/>
            <person name="Lindberg D.R."/>
            <person name="Seaver E.C."/>
            <person name="Weisblat D.A."/>
            <person name="Putnam N.H."/>
            <person name="Grigoriev I.V."/>
            <person name="Rokhsar D.S."/>
        </authorList>
    </citation>
    <scope>NUCLEOTIDE SEQUENCE</scope>
</reference>
<dbReference type="PANTHER" id="PTHR12485:SF1">
    <property type="entry name" value="NADH DEHYDROGENASE [UBIQUINONE] 1 ALPHA SUBCOMPLEX SUBUNIT 7"/>
    <property type="match status" value="1"/>
</dbReference>
<dbReference type="InterPro" id="IPR009947">
    <property type="entry name" value="NDUA7"/>
</dbReference>
<comment type="similarity">
    <text evidence="3">Belongs to the complex I NDUFA7 subunit family.</text>
</comment>
<protein>
    <recommendedName>
        <fullName evidence="5">NADH dehydrogenase [ubiquinone] 1 alpha subcomplex subunit 7</fullName>
    </recommendedName>
    <alternativeName>
        <fullName evidence="14">Complex I-B14.5a</fullName>
    </alternativeName>
    <alternativeName>
        <fullName evidence="13">NADH-ubiquinone oxidoreductase subunit B14.5a</fullName>
    </alternativeName>
</protein>
<dbReference type="GO" id="GO:0045271">
    <property type="term" value="C:respiratory chain complex I"/>
    <property type="evidence" value="ECO:0000318"/>
    <property type="project" value="GO_Central"/>
</dbReference>
<gene>
    <name evidence="17" type="primary">20199087</name>
    <name evidence="16" type="ORF">HELRODRAFT_161235</name>
</gene>
<reference evidence="17" key="3">
    <citation type="submission" date="2015-06" db="UniProtKB">
        <authorList>
            <consortium name="EnsemblMetazoa"/>
        </authorList>
    </citation>
    <scope>IDENTIFICATION</scope>
</reference>
<dbReference type="KEGG" id="hro:HELRODRAFT_161235"/>
<keyword evidence="8" id="KW-0999">Mitochondrion inner membrane</keyword>
<dbReference type="EMBL" id="KB096742">
    <property type="protein sequence ID" value="ESO02015.1"/>
    <property type="molecule type" value="Genomic_DNA"/>
</dbReference>
<dbReference type="InParanoid" id="T1ER87"/>
<evidence type="ECO:0000313" key="16">
    <source>
        <dbReference type="EMBL" id="ESO02015.1"/>
    </source>
</evidence>
<proteinExistence type="inferred from homology"/>
<keyword evidence="7" id="KW-0679">Respiratory chain</keyword>
<accession>T1ER87</accession>
<dbReference type="HOGENOM" id="CLU_149566_1_0_1"/>
<dbReference type="Pfam" id="PF07347">
    <property type="entry name" value="CI-B14_5a"/>
    <property type="match status" value="1"/>
</dbReference>
<dbReference type="eggNOG" id="KOG4630">
    <property type="taxonomic scope" value="Eukaryota"/>
</dbReference>
<keyword evidence="6" id="KW-0813">Transport</keyword>
<dbReference type="Proteomes" id="UP000015101">
    <property type="component" value="Unassembled WGS sequence"/>
</dbReference>
<dbReference type="FunCoup" id="T1ER87">
    <property type="interactions" value="565"/>
</dbReference>
<keyword evidence="11" id="KW-0496">Mitochondrion</keyword>
<evidence type="ECO:0000256" key="15">
    <source>
        <dbReference type="SAM" id="MobiDB-lite"/>
    </source>
</evidence>
<evidence type="ECO:0000256" key="14">
    <source>
        <dbReference type="ARBA" id="ARBA00033401"/>
    </source>
</evidence>
<evidence type="ECO:0000256" key="5">
    <source>
        <dbReference type="ARBA" id="ARBA00016383"/>
    </source>
</evidence>
<evidence type="ECO:0000313" key="18">
    <source>
        <dbReference type="Proteomes" id="UP000015101"/>
    </source>
</evidence>
<evidence type="ECO:0000256" key="3">
    <source>
        <dbReference type="ARBA" id="ARBA00005482"/>
    </source>
</evidence>
<dbReference type="EnsemblMetazoa" id="HelroT161235">
    <property type="protein sequence ID" value="HelroP161235"/>
    <property type="gene ID" value="HelroG161235"/>
</dbReference>
<evidence type="ECO:0000256" key="2">
    <source>
        <dbReference type="ARBA" id="ARBA00004443"/>
    </source>
</evidence>
<dbReference type="PANTHER" id="PTHR12485">
    <property type="entry name" value="NADH-UBIQUINONE OXIDOREDUCTASE SUBUNIT B"/>
    <property type="match status" value="1"/>
</dbReference>
<dbReference type="OrthoDB" id="10063829at2759"/>
<keyword evidence="18" id="KW-1185">Reference proteome</keyword>
<organism evidence="17 18">
    <name type="scientific">Helobdella robusta</name>
    <name type="common">Californian leech</name>
    <dbReference type="NCBI Taxonomy" id="6412"/>
    <lineage>
        <taxon>Eukaryota</taxon>
        <taxon>Metazoa</taxon>
        <taxon>Spiralia</taxon>
        <taxon>Lophotrochozoa</taxon>
        <taxon>Annelida</taxon>
        <taxon>Clitellata</taxon>
        <taxon>Hirudinea</taxon>
        <taxon>Rhynchobdellida</taxon>
        <taxon>Glossiphoniidae</taxon>
        <taxon>Helobdella</taxon>
    </lineage>
</organism>
<evidence type="ECO:0000256" key="7">
    <source>
        <dbReference type="ARBA" id="ARBA00022660"/>
    </source>
</evidence>
<dbReference type="RefSeq" id="XP_009019423.1">
    <property type="nucleotide sequence ID" value="XM_009021175.1"/>
</dbReference>
<evidence type="ECO:0000256" key="8">
    <source>
        <dbReference type="ARBA" id="ARBA00022792"/>
    </source>
</evidence>
<evidence type="ECO:0000256" key="11">
    <source>
        <dbReference type="ARBA" id="ARBA00023128"/>
    </source>
</evidence>
<evidence type="ECO:0000256" key="12">
    <source>
        <dbReference type="ARBA" id="ARBA00023136"/>
    </source>
</evidence>
<feature type="region of interest" description="Disordered" evidence="15">
    <location>
        <begin position="86"/>
        <end position="113"/>
    </location>
</feature>
<dbReference type="AlphaFoldDB" id="T1ER87"/>
<reference evidence="16 18" key="2">
    <citation type="journal article" date="2013" name="Nature">
        <title>Insights into bilaterian evolution from three spiralian genomes.</title>
        <authorList>
            <person name="Simakov O."/>
            <person name="Marletaz F."/>
            <person name="Cho S.J."/>
            <person name="Edsinger-Gonzales E."/>
            <person name="Havlak P."/>
            <person name="Hellsten U."/>
            <person name="Kuo D.H."/>
            <person name="Larsson T."/>
            <person name="Lv J."/>
            <person name="Arendt D."/>
            <person name="Savage R."/>
            <person name="Osoegawa K."/>
            <person name="de Jong P."/>
            <person name="Grimwood J."/>
            <person name="Chapman J.A."/>
            <person name="Shapiro H."/>
            <person name="Aerts A."/>
            <person name="Otillar R.P."/>
            <person name="Terry A.Y."/>
            <person name="Boore J.L."/>
            <person name="Grigoriev I.V."/>
            <person name="Lindberg D.R."/>
            <person name="Seaver E.C."/>
            <person name="Weisblat D.A."/>
            <person name="Putnam N.H."/>
            <person name="Rokhsar D.S."/>
        </authorList>
    </citation>
    <scope>NUCLEOTIDE SEQUENCE</scope>
</reference>
<evidence type="ECO:0000256" key="6">
    <source>
        <dbReference type="ARBA" id="ARBA00022448"/>
    </source>
</evidence>
<sequence>MAAKVKPRDVTPIIQAVRNWLGQRKLVRTLRFEDYVSPRSAPPPKLPPGINHKLSANLYYARDGRRQAEPPVVVYDTTKLIASKMEKAETSVSSASSIPKPGSGYDWNTGSSN</sequence>
<comment type="function">
    <text evidence="1">Accessory subunit of the mitochondrial membrane respiratory chain NADH dehydrogenase (Complex I), that is believed not to be involved in catalysis. Complex I functions in the transfer of electrons from NADH to the respiratory chain. The immediate electron acceptor for the enzyme is believed to be ubiquinone.</text>
</comment>
<comment type="subunit">
    <text evidence="4">Complex I is composed of 45 different subunits.</text>
</comment>
<dbReference type="GeneID" id="20199087"/>
<keyword evidence="10" id="KW-0007">Acetylation</keyword>
<name>T1ER87_HELRO</name>
<evidence type="ECO:0000256" key="9">
    <source>
        <dbReference type="ARBA" id="ARBA00022982"/>
    </source>
</evidence>
<dbReference type="GO" id="GO:0006120">
    <property type="term" value="P:mitochondrial electron transport, NADH to ubiquinone"/>
    <property type="evidence" value="ECO:0000318"/>
    <property type="project" value="GO_Central"/>
</dbReference>
<keyword evidence="12" id="KW-0472">Membrane</keyword>
<dbReference type="EMBL" id="AMQM01000775">
    <property type="status" value="NOT_ANNOTATED_CDS"/>
    <property type="molecule type" value="Genomic_DNA"/>
</dbReference>
<evidence type="ECO:0000256" key="13">
    <source>
        <dbReference type="ARBA" id="ARBA00030360"/>
    </source>
</evidence>
<evidence type="ECO:0000256" key="10">
    <source>
        <dbReference type="ARBA" id="ARBA00022990"/>
    </source>
</evidence>
<keyword evidence="9" id="KW-0249">Electron transport</keyword>
<evidence type="ECO:0000256" key="4">
    <source>
        <dbReference type="ARBA" id="ARBA00011533"/>
    </source>
</evidence>
<dbReference type="OMA" id="ANYYFTR"/>
<evidence type="ECO:0000256" key="1">
    <source>
        <dbReference type="ARBA" id="ARBA00003195"/>
    </source>
</evidence>
<dbReference type="CTD" id="20199087"/>
<evidence type="ECO:0000313" key="17">
    <source>
        <dbReference type="EnsemblMetazoa" id="HelroP161235"/>
    </source>
</evidence>